<keyword evidence="2" id="KW-1185">Reference proteome</keyword>
<evidence type="ECO:0000313" key="2">
    <source>
        <dbReference type="Proteomes" id="UP001151760"/>
    </source>
</evidence>
<sequence length="127" mass="14773">MEDGPDYVWTDADYKRESAPRSLDFMRFNALMDFESQKSRNGVDNMSRREHALLINKMIRDVVVTDTLIKKMEEKNMKHGTCTREEPHRIFKWAYEISKNHGIAAADVVAKALNEVNLIHDDKSTLM</sequence>
<reference evidence="1" key="2">
    <citation type="submission" date="2022-01" db="EMBL/GenBank/DDBJ databases">
        <authorList>
            <person name="Yamashiro T."/>
            <person name="Shiraishi A."/>
            <person name="Satake H."/>
            <person name="Nakayama K."/>
        </authorList>
    </citation>
    <scope>NUCLEOTIDE SEQUENCE</scope>
</reference>
<organism evidence="1 2">
    <name type="scientific">Tanacetum coccineum</name>
    <dbReference type="NCBI Taxonomy" id="301880"/>
    <lineage>
        <taxon>Eukaryota</taxon>
        <taxon>Viridiplantae</taxon>
        <taxon>Streptophyta</taxon>
        <taxon>Embryophyta</taxon>
        <taxon>Tracheophyta</taxon>
        <taxon>Spermatophyta</taxon>
        <taxon>Magnoliopsida</taxon>
        <taxon>eudicotyledons</taxon>
        <taxon>Gunneridae</taxon>
        <taxon>Pentapetalae</taxon>
        <taxon>asterids</taxon>
        <taxon>campanulids</taxon>
        <taxon>Asterales</taxon>
        <taxon>Asteraceae</taxon>
        <taxon>Asteroideae</taxon>
        <taxon>Anthemideae</taxon>
        <taxon>Anthemidinae</taxon>
        <taxon>Tanacetum</taxon>
    </lineage>
</organism>
<dbReference type="Proteomes" id="UP001151760">
    <property type="component" value="Unassembled WGS sequence"/>
</dbReference>
<comment type="caution">
    <text evidence="1">The sequence shown here is derived from an EMBL/GenBank/DDBJ whole genome shotgun (WGS) entry which is preliminary data.</text>
</comment>
<accession>A0ABQ5HND7</accession>
<protein>
    <submittedName>
        <fullName evidence="1">Uncharacterized protein</fullName>
    </submittedName>
</protein>
<evidence type="ECO:0000313" key="1">
    <source>
        <dbReference type="EMBL" id="GJT88807.1"/>
    </source>
</evidence>
<name>A0ABQ5HND7_9ASTR</name>
<dbReference type="EMBL" id="BQNB010019765">
    <property type="protein sequence ID" value="GJT88807.1"/>
    <property type="molecule type" value="Genomic_DNA"/>
</dbReference>
<reference evidence="1" key="1">
    <citation type="journal article" date="2022" name="Int. J. Mol. Sci.">
        <title>Draft Genome of Tanacetum Coccineum: Genomic Comparison of Closely Related Tanacetum-Family Plants.</title>
        <authorList>
            <person name="Yamashiro T."/>
            <person name="Shiraishi A."/>
            <person name="Nakayama K."/>
            <person name="Satake H."/>
        </authorList>
    </citation>
    <scope>NUCLEOTIDE SEQUENCE</scope>
</reference>
<gene>
    <name evidence="1" type="ORF">Tco_1070524</name>
</gene>
<proteinExistence type="predicted"/>